<protein>
    <submittedName>
        <fullName evidence="1">Uncharacterized protein</fullName>
    </submittedName>
</protein>
<proteinExistence type="predicted"/>
<dbReference type="Proteomes" id="UP000031668">
    <property type="component" value="Unassembled WGS sequence"/>
</dbReference>
<gene>
    <name evidence="1" type="ORF">RF11_11392</name>
</gene>
<name>A0A0C2JA88_THEKT</name>
<evidence type="ECO:0000313" key="1">
    <source>
        <dbReference type="EMBL" id="KII74694.1"/>
    </source>
</evidence>
<dbReference type="EMBL" id="JWZT01000324">
    <property type="protein sequence ID" value="KII74694.1"/>
    <property type="molecule type" value="Genomic_DNA"/>
</dbReference>
<keyword evidence="2" id="KW-1185">Reference proteome</keyword>
<evidence type="ECO:0000313" key="2">
    <source>
        <dbReference type="Proteomes" id="UP000031668"/>
    </source>
</evidence>
<organism evidence="1 2">
    <name type="scientific">Thelohanellus kitauei</name>
    <name type="common">Myxosporean</name>
    <dbReference type="NCBI Taxonomy" id="669202"/>
    <lineage>
        <taxon>Eukaryota</taxon>
        <taxon>Metazoa</taxon>
        <taxon>Cnidaria</taxon>
        <taxon>Myxozoa</taxon>
        <taxon>Myxosporea</taxon>
        <taxon>Bivalvulida</taxon>
        <taxon>Platysporina</taxon>
        <taxon>Myxobolidae</taxon>
        <taxon>Thelohanellus</taxon>
    </lineage>
</organism>
<sequence>MCVLESGYRAVHPKFFAFKVFFEKVNNIKKKYPKCSLRIRNEMVGCLDPNTALKNTPECQPESIVGLALEQTEDVNVYFVQGLCYVIRFKEILLDILIKADCFSYFCLDFIKSKRGQKESDPSNNEQIQSQEDRSLKLSIIRYTSMIRNEELDDVTDLIKTTILSKFVSNDAVDKRTMKFIIKHLSEKVTEATSDNSQENEGIN</sequence>
<reference evidence="1 2" key="1">
    <citation type="journal article" date="2014" name="Genome Biol. Evol.">
        <title>The genome of the myxosporean Thelohanellus kitauei shows adaptations to nutrient acquisition within its fish host.</title>
        <authorList>
            <person name="Yang Y."/>
            <person name="Xiong J."/>
            <person name="Zhou Z."/>
            <person name="Huo F."/>
            <person name="Miao W."/>
            <person name="Ran C."/>
            <person name="Liu Y."/>
            <person name="Zhang J."/>
            <person name="Feng J."/>
            <person name="Wang M."/>
            <person name="Wang M."/>
            <person name="Wang L."/>
            <person name="Yao B."/>
        </authorList>
    </citation>
    <scope>NUCLEOTIDE SEQUENCE [LARGE SCALE GENOMIC DNA]</scope>
    <source>
        <strain evidence="1">Wuqing</strain>
    </source>
</reference>
<dbReference type="AlphaFoldDB" id="A0A0C2JA88"/>
<accession>A0A0C2JA88</accession>
<comment type="caution">
    <text evidence="1">The sequence shown here is derived from an EMBL/GenBank/DDBJ whole genome shotgun (WGS) entry which is preliminary data.</text>
</comment>